<evidence type="ECO:0000313" key="9">
    <source>
        <dbReference type="RefSeq" id="XP_065658212.1"/>
    </source>
</evidence>
<keyword evidence="4" id="KW-0342">GTP-binding</keyword>
<keyword evidence="8" id="KW-1185">Reference proteome</keyword>
<dbReference type="PANTHER" id="PTHR46149:SF7">
    <property type="entry name" value="GTP-BINDING PROTEIN DI-RAS2"/>
    <property type="match status" value="1"/>
</dbReference>
<accession>A0ABM4C9A0</accession>
<dbReference type="InterPro" id="IPR012337">
    <property type="entry name" value="RNaseH-like_sf"/>
</dbReference>
<dbReference type="Proteomes" id="UP001652625">
    <property type="component" value="Chromosome 07"/>
</dbReference>
<keyword evidence="5" id="KW-0472">Membrane</keyword>
<feature type="domain" description="HAT C-terminal dimerisation" evidence="7">
    <location>
        <begin position="8"/>
        <end position="69"/>
    </location>
</feature>
<evidence type="ECO:0000256" key="3">
    <source>
        <dbReference type="ARBA" id="ARBA00022481"/>
    </source>
</evidence>
<dbReference type="SMART" id="SM00173">
    <property type="entry name" value="RAS"/>
    <property type="match status" value="1"/>
</dbReference>
<dbReference type="RefSeq" id="XP_065658212.1">
    <property type="nucleotide sequence ID" value="XM_065802140.1"/>
</dbReference>
<evidence type="ECO:0000259" key="7">
    <source>
        <dbReference type="Pfam" id="PF05699"/>
    </source>
</evidence>
<dbReference type="InterPro" id="IPR052236">
    <property type="entry name" value="Small_GTPase_RasD"/>
</dbReference>
<evidence type="ECO:0000256" key="6">
    <source>
        <dbReference type="ARBA" id="ARBA00023288"/>
    </source>
</evidence>
<dbReference type="InterPro" id="IPR008906">
    <property type="entry name" value="HATC_C_dom"/>
</dbReference>
<comment type="subcellular location">
    <subcellularLocation>
        <location evidence="1">Cell membrane</location>
        <topology evidence="1">Lipid-anchor</topology>
    </subcellularLocation>
</comment>
<evidence type="ECO:0000256" key="1">
    <source>
        <dbReference type="ARBA" id="ARBA00004193"/>
    </source>
</evidence>
<sequence length="164" mass="18712">MCQYEYLPDAKKDFPILDWWKLHSNTLPEFSSLAKIFLAIPASSTKSKRVFSSGGNVVRSSRHNLHPEKLIGNLQIAAFDYGGVGKTSLIKRFLFNKFDEQHCETVEDDYRQVLDYNDATCDVTISDKAGSHQFPTMRRLAIENCHGFILVYSVDCQKSLEEVK</sequence>
<dbReference type="InterPro" id="IPR027417">
    <property type="entry name" value="P-loop_NTPase"/>
</dbReference>
<evidence type="ECO:0000313" key="8">
    <source>
        <dbReference type="Proteomes" id="UP001652625"/>
    </source>
</evidence>
<evidence type="ECO:0000256" key="4">
    <source>
        <dbReference type="ARBA" id="ARBA00023134"/>
    </source>
</evidence>
<dbReference type="PROSITE" id="PS51419">
    <property type="entry name" value="RAB"/>
    <property type="match status" value="1"/>
</dbReference>
<name>A0ABM4C9A0_HYDVU</name>
<dbReference type="InterPro" id="IPR001806">
    <property type="entry name" value="Small_GTPase"/>
</dbReference>
<dbReference type="Pfam" id="PF00071">
    <property type="entry name" value="Ras"/>
    <property type="match status" value="1"/>
</dbReference>
<proteinExistence type="predicted"/>
<reference evidence="9" key="1">
    <citation type="submission" date="2025-08" db="UniProtKB">
        <authorList>
            <consortium name="RefSeq"/>
        </authorList>
    </citation>
    <scope>IDENTIFICATION</scope>
</reference>
<dbReference type="Gene3D" id="3.40.50.300">
    <property type="entry name" value="P-loop containing nucleotide triphosphate hydrolases"/>
    <property type="match status" value="1"/>
</dbReference>
<evidence type="ECO:0000256" key="2">
    <source>
        <dbReference type="ARBA" id="ARBA00022475"/>
    </source>
</evidence>
<gene>
    <name evidence="9" type="primary">LOC136082719</name>
</gene>
<dbReference type="Pfam" id="PF05699">
    <property type="entry name" value="Dimer_Tnp_hAT"/>
    <property type="match status" value="1"/>
</dbReference>
<evidence type="ECO:0000256" key="5">
    <source>
        <dbReference type="ARBA" id="ARBA00023136"/>
    </source>
</evidence>
<dbReference type="PRINTS" id="PR00449">
    <property type="entry name" value="RASTRNSFRMNG"/>
</dbReference>
<keyword evidence="2" id="KW-1003">Cell membrane</keyword>
<protein>
    <submittedName>
        <fullName evidence="9">GTP-binding protein Di-Ras2-like</fullName>
    </submittedName>
</protein>
<organism evidence="8 9">
    <name type="scientific">Hydra vulgaris</name>
    <name type="common">Hydra</name>
    <name type="synonym">Hydra attenuata</name>
    <dbReference type="NCBI Taxonomy" id="6087"/>
    <lineage>
        <taxon>Eukaryota</taxon>
        <taxon>Metazoa</taxon>
        <taxon>Cnidaria</taxon>
        <taxon>Hydrozoa</taxon>
        <taxon>Hydroidolina</taxon>
        <taxon>Anthoathecata</taxon>
        <taxon>Aplanulata</taxon>
        <taxon>Hydridae</taxon>
        <taxon>Hydra</taxon>
    </lineage>
</organism>
<dbReference type="PANTHER" id="PTHR46149">
    <property type="entry name" value="MIP08469P"/>
    <property type="match status" value="1"/>
</dbReference>
<keyword evidence="4" id="KW-0547">Nucleotide-binding</keyword>
<keyword evidence="3" id="KW-0488">Methylation</keyword>
<dbReference type="GeneID" id="136082719"/>
<keyword evidence="6" id="KW-0449">Lipoprotein</keyword>
<dbReference type="SUPFAM" id="SSF52540">
    <property type="entry name" value="P-loop containing nucleoside triphosphate hydrolases"/>
    <property type="match status" value="1"/>
</dbReference>
<dbReference type="SUPFAM" id="SSF53098">
    <property type="entry name" value="Ribonuclease H-like"/>
    <property type="match status" value="1"/>
</dbReference>
<dbReference type="PROSITE" id="PS51421">
    <property type="entry name" value="RAS"/>
    <property type="match status" value="1"/>
</dbReference>